<name>A0A117N453_RHILI</name>
<evidence type="ECO:0000313" key="3">
    <source>
        <dbReference type="Proteomes" id="UP000053176"/>
    </source>
</evidence>
<dbReference type="AlphaFoldDB" id="A0A117N453"/>
<feature type="region of interest" description="Disordered" evidence="1">
    <location>
        <begin position="1"/>
        <end position="33"/>
    </location>
</feature>
<protein>
    <submittedName>
        <fullName evidence="2">Uncharacterized protein</fullName>
    </submittedName>
</protein>
<dbReference type="EMBL" id="LPWA01000099">
    <property type="protein sequence ID" value="KUM27037.1"/>
    <property type="molecule type" value="Genomic_DNA"/>
</dbReference>
<organism evidence="2 3">
    <name type="scientific">Rhizobium loti</name>
    <name type="common">Mesorhizobium loti</name>
    <dbReference type="NCBI Taxonomy" id="381"/>
    <lineage>
        <taxon>Bacteria</taxon>
        <taxon>Pseudomonadati</taxon>
        <taxon>Pseudomonadota</taxon>
        <taxon>Alphaproteobacteria</taxon>
        <taxon>Hyphomicrobiales</taxon>
        <taxon>Phyllobacteriaceae</taxon>
        <taxon>Mesorhizobium</taxon>
    </lineage>
</organism>
<accession>A0A117N453</accession>
<evidence type="ECO:0000313" key="2">
    <source>
        <dbReference type="EMBL" id="KUM27037.1"/>
    </source>
</evidence>
<gene>
    <name evidence="2" type="ORF">AU467_17585</name>
</gene>
<dbReference type="Proteomes" id="UP000053176">
    <property type="component" value="Unassembled WGS sequence"/>
</dbReference>
<proteinExistence type="predicted"/>
<sequence length="68" mass="7576">MRGLLSLPRQGQRRHPQAQGGGRPRLSVERDDRRPVRAARLLVNHRTVDDDVQAIVSEVIAAAEELNA</sequence>
<reference evidence="2 3" key="1">
    <citation type="submission" date="2015-12" db="EMBL/GenBank/DDBJ databases">
        <title>Draft genome sequence of Mesorhizobium sp. UFLA 01-765, a multitolerant efficient symbiont and plant-growth promoting strain isolated from Zn-mining soil using Leucaena leucocephala as a trap plant.</title>
        <authorList>
            <person name="Rangel W.M."/>
            <person name="Thijs S."/>
            <person name="Longatti S.M."/>
            <person name="Moreira F.M."/>
            <person name="Weyens N."/>
            <person name="Vangronsveld J."/>
            <person name="Van Hamme J.D."/>
            <person name="Bottos E.M."/>
            <person name="Rineau F."/>
        </authorList>
    </citation>
    <scope>NUCLEOTIDE SEQUENCE [LARGE SCALE GENOMIC DNA]</scope>
    <source>
        <strain evidence="2 3">UFLA 01-765</strain>
    </source>
</reference>
<comment type="caution">
    <text evidence="2">The sequence shown here is derived from an EMBL/GenBank/DDBJ whole genome shotgun (WGS) entry which is preliminary data.</text>
</comment>
<evidence type="ECO:0000256" key="1">
    <source>
        <dbReference type="SAM" id="MobiDB-lite"/>
    </source>
</evidence>